<name>A0A0F3GHG7_9BACT</name>
<comment type="caution">
    <text evidence="2">The sequence shown here is derived from an EMBL/GenBank/DDBJ whole genome shotgun (WGS) entry which is preliminary data.</text>
</comment>
<gene>
    <name evidence="2" type="ORF">MBAV_006421</name>
</gene>
<dbReference type="EMBL" id="LACI01002722">
    <property type="protein sequence ID" value="KJU81385.1"/>
    <property type="molecule type" value="Genomic_DNA"/>
</dbReference>
<protein>
    <submittedName>
        <fullName evidence="2">Uncharacterized protein</fullName>
    </submittedName>
</protein>
<accession>A0A0F3GHG7</accession>
<evidence type="ECO:0000313" key="2">
    <source>
        <dbReference type="EMBL" id="KJU81385.1"/>
    </source>
</evidence>
<proteinExistence type="predicted"/>
<sequence>MSAAFLHLYLPVDIKTKLCDIEKRIRIDSKGNDNDNDNDNGNGNGNKSDFVGNITRKIIVSCIIALQKS</sequence>
<dbReference type="Proteomes" id="UP000033423">
    <property type="component" value="Unassembled WGS sequence"/>
</dbReference>
<feature type="non-terminal residue" evidence="2">
    <location>
        <position position="69"/>
    </location>
</feature>
<feature type="region of interest" description="Disordered" evidence="1">
    <location>
        <begin position="28"/>
        <end position="50"/>
    </location>
</feature>
<dbReference type="AlphaFoldDB" id="A0A0F3GHG7"/>
<evidence type="ECO:0000256" key="1">
    <source>
        <dbReference type="SAM" id="MobiDB-lite"/>
    </source>
</evidence>
<reference evidence="2 3" key="1">
    <citation type="submission" date="2015-02" db="EMBL/GenBank/DDBJ databases">
        <title>Single-cell genomics of uncultivated deep-branching MTB reveals a conserved set of magnetosome genes.</title>
        <authorList>
            <person name="Kolinko S."/>
            <person name="Richter M."/>
            <person name="Glockner F.O."/>
            <person name="Brachmann A."/>
            <person name="Schuler D."/>
        </authorList>
    </citation>
    <scope>NUCLEOTIDE SEQUENCE [LARGE SCALE GENOMIC DNA]</scope>
    <source>
        <strain evidence="2">TM-1</strain>
    </source>
</reference>
<evidence type="ECO:0000313" key="3">
    <source>
        <dbReference type="Proteomes" id="UP000033423"/>
    </source>
</evidence>
<keyword evidence="3" id="KW-1185">Reference proteome</keyword>
<organism evidence="2 3">
    <name type="scientific">Candidatus Magnetobacterium bavaricum</name>
    <dbReference type="NCBI Taxonomy" id="29290"/>
    <lineage>
        <taxon>Bacteria</taxon>
        <taxon>Pseudomonadati</taxon>
        <taxon>Nitrospirota</taxon>
        <taxon>Thermodesulfovibrionia</taxon>
        <taxon>Thermodesulfovibrionales</taxon>
        <taxon>Candidatus Magnetobacteriaceae</taxon>
        <taxon>Candidatus Magnetobacterium</taxon>
    </lineage>
</organism>